<accession>A0ABS6JJH8</accession>
<evidence type="ECO:0000313" key="4">
    <source>
        <dbReference type="EMBL" id="MBU9712610.1"/>
    </source>
</evidence>
<evidence type="ECO:0000256" key="1">
    <source>
        <dbReference type="SAM" id="MobiDB-lite"/>
    </source>
</evidence>
<dbReference type="EMBL" id="JAHQCS010000105">
    <property type="protein sequence ID" value="MBU9712610.1"/>
    <property type="molecule type" value="Genomic_DNA"/>
</dbReference>
<evidence type="ECO:0000256" key="2">
    <source>
        <dbReference type="SAM" id="SignalP"/>
    </source>
</evidence>
<dbReference type="PROSITE" id="PS51257">
    <property type="entry name" value="PROKAR_LIPOPROTEIN"/>
    <property type="match status" value="1"/>
</dbReference>
<dbReference type="Pfam" id="PF16472">
    <property type="entry name" value="DUF5050"/>
    <property type="match status" value="1"/>
</dbReference>
<evidence type="ECO:0000259" key="3">
    <source>
        <dbReference type="Pfam" id="PF16472"/>
    </source>
</evidence>
<feature type="signal peptide" evidence="2">
    <location>
        <begin position="1"/>
        <end position="18"/>
    </location>
</feature>
<name>A0ABS6JJH8_9BACI</name>
<feature type="region of interest" description="Disordered" evidence="1">
    <location>
        <begin position="38"/>
        <end position="103"/>
    </location>
</feature>
<evidence type="ECO:0000313" key="5">
    <source>
        <dbReference type="Proteomes" id="UP000784880"/>
    </source>
</evidence>
<protein>
    <submittedName>
        <fullName evidence="4">DUF5050 domain-containing protein</fullName>
    </submittedName>
</protein>
<dbReference type="RefSeq" id="WP_217066784.1">
    <property type="nucleotide sequence ID" value="NZ_JAHQCS010000105.1"/>
</dbReference>
<organism evidence="4 5">
    <name type="scientific">Evansella tamaricis</name>
    <dbReference type="NCBI Taxonomy" id="2069301"/>
    <lineage>
        <taxon>Bacteria</taxon>
        <taxon>Bacillati</taxon>
        <taxon>Bacillota</taxon>
        <taxon>Bacilli</taxon>
        <taxon>Bacillales</taxon>
        <taxon>Bacillaceae</taxon>
        <taxon>Evansella</taxon>
    </lineage>
</organism>
<keyword evidence="2" id="KW-0732">Signal</keyword>
<keyword evidence="5" id="KW-1185">Reference proteome</keyword>
<gene>
    <name evidence="4" type="ORF">KS419_12740</name>
</gene>
<feature type="chain" id="PRO_5046386471" evidence="2">
    <location>
        <begin position="19"/>
        <end position="391"/>
    </location>
</feature>
<dbReference type="Proteomes" id="UP000784880">
    <property type="component" value="Unassembled WGS sequence"/>
</dbReference>
<reference evidence="4 5" key="1">
    <citation type="submission" date="2021-06" db="EMBL/GenBank/DDBJ databases">
        <title>Bacillus sp. RD4P76, an endophyte from a halophyte.</title>
        <authorList>
            <person name="Sun J.-Q."/>
        </authorList>
    </citation>
    <scope>NUCLEOTIDE SEQUENCE [LARGE SCALE GENOMIC DNA]</scope>
    <source>
        <strain evidence="4 5">CGMCC 1.15917</strain>
    </source>
</reference>
<comment type="caution">
    <text evidence="4">The sequence shown here is derived from an EMBL/GenBank/DDBJ whole genome shotgun (WGS) entry which is preliminary data.</text>
</comment>
<sequence length="391" mass="44324">MNRILLVLMMTSSLLFVAGCGDLVREITGLLNDIEELTDSSDQGDVEADTVSEGNDSDDGNIDEESNDSDANDTEGETTETDGDQDTEEEPESNAGKGVQSYGNYSGNINTQGGLYDIKGDYIFFANLQDNNNLYRMKLDGTELTQLTDHRVWSIHALQDWVYYIKLGDANNYMDYQSFNRVSLDGDTVEVVMDDPITQLHYYNGEFVFNLYSQFTKMSLDGDLTPLPYQGTDMAMYGEKFVFFGYDVDEGESAYYLGDIHGTEEQLIRYEGYGEYVFVEDTLFFTRGFGDEGLFKQSINETDSTLIIDDFIDFFNVDEDYIYYSTAESEATRENIRADHNGNNKVNLGAGTYSLNVFDSFIFGEFARQGYYSFYFIDKETNEATEIIPTE</sequence>
<proteinExistence type="predicted"/>
<feature type="compositionally biased region" description="Acidic residues" evidence="1">
    <location>
        <begin position="38"/>
        <end position="92"/>
    </location>
</feature>
<dbReference type="InterPro" id="IPR032485">
    <property type="entry name" value="LRP1-like_beta_prop"/>
</dbReference>
<feature type="domain" description="Prolow-density lipoprotein receptor-related protein 1-like beta-propeller" evidence="3">
    <location>
        <begin position="104"/>
        <end position="364"/>
    </location>
</feature>